<dbReference type="EMBL" id="CM056743">
    <property type="protein sequence ID" value="KAJ8673756.1"/>
    <property type="molecule type" value="Genomic_DNA"/>
</dbReference>
<keyword evidence="2" id="KW-1185">Reference proteome</keyword>
<proteinExistence type="predicted"/>
<evidence type="ECO:0000313" key="2">
    <source>
        <dbReference type="Proteomes" id="UP001239111"/>
    </source>
</evidence>
<organism evidence="1 2">
    <name type="scientific">Eretmocerus hayati</name>
    <dbReference type="NCBI Taxonomy" id="131215"/>
    <lineage>
        <taxon>Eukaryota</taxon>
        <taxon>Metazoa</taxon>
        <taxon>Ecdysozoa</taxon>
        <taxon>Arthropoda</taxon>
        <taxon>Hexapoda</taxon>
        <taxon>Insecta</taxon>
        <taxon>Pterygota</taxon>
        <taxon>Neoptera</taxon>
        <taxon>Endopterygota</taxon>
        <taxon>Hymenoptera</taxon>
        <taxon>Apocrita</taxon>
        <taxon>Proctotrupomorpha</taxon>
        <taxon>Chalcidoidea</taxon>
        <taxon>Aphelinidae</taxon>
        <taxon>Aphelininae</taxon>
        <taxon>Eretmocerus</taxon>
    </lineage>
</organism>
<accession>A0ACC2NSA6</accession>
<gene>
    <name evidence="1" type="ORF">QAD02_005018</name>
</gene>
<dbReference type="Proteomes" id="UP001239111">
    <property type="component" value="Chromosome 3"/>
</dbReference>
<reference evidence="1" key="1">
    <citation type="submission" date="2023-04" db="EMBL/GenBank/DDBJ databases">
        <title>A chromosome-level genome assembly of the parasitoid wasp Eretmocerus hayati.</title>
        <authorList>
            <person name="Zhong Y."/>
            <person name="Liu S."/>
            <person name="Liu Y."/>
        </authorList>
    </citation>
    <scope>NUCLEOTIDE SEQUENCE</scope>
    <source>
        <strain evidence="1">ZJU_SS_LIU_2023</strain>
    </source>
</reference>
<sequence>MSLKVLLNSTDPPVGAVILTEYAKTNLKMSFNITWTNDFGKNPVELQFFGKKDKLIGETTNDFARYLARSKTSDLYGSTDPFERTEVDHWLTLADRPYSDSNKYEEFLSYLERALATRTYLVAKHLTIADICVFSRIVSKQDVDALQEKYPSIVRWCKQIFSIPEVRQAIESIPGNKIKCPAVRVAKPSSKPAPKEADKGKSKEQAKFIDLPGAEMGKVVVRFPPEASGYLHIGHAKAALLNQYYAQNFKGQLIMRFDDTNPAKENVEFEKAILEDLDMLQIKADRYTHSSDYFDLMLNYCEKLLKEGKAYVDDTPALLMKEQREQKLPSANRDNSVEKNLALWKEMVQGTPRGQECCVRAKIDYQSVNGCMRDPTIYRCKPEPHPRTGTKYKVYPTYDFACPIVDVAENVTHTLRTTEYHDRDEQFYWFVEALKLNRPHIYEYSRLNMTNTVLSKRKLTWFVEEGLVDGWDDPRFPTVRGILRRGMTVEGLKQFIIAQGSSRSVVFMEWDKIWAFNKKVIDPVAVRYTALSAGDLVPVNVKGATESFLTVANHPKDPNIGTKQVKVGPRILIEREDADALKEGSNATFINWGNLMIEKIRKENGKVVEIDASLNLDNKDFKNTLKLTWLCADQSENTSASSKSSSIPCYAVYFEHIISKPVLAKDDDFKNFVAKDTRKESALVGEAELRRVKKGEIIQLQRKGFFRCDVPYAEATAYSSREQPIILFHIPDGHATTTSSSAAEKPTTKESKKGSKSDGSAVELNEKIIAQGNKVRDLKSAKADKAAIDAEVKLLLDLKAQYKSATGQDWKPGATPPAKSEPAKGQNDSLATEIDSKIAAQGNKVRDLKSAKADKATIDAEVKTLLALKAEYKSATGQDWKPGATPPAKSEPAKAKSNCSAGDLDSKIAAQGNKVRDLKSAKADKSTIDAEVKTLLALKAEYKSATGQDWKPGATPPAKSEPVKAQGDSSAGDLDSRIAAQGNKVRDLKSSKADKATIDAEVKTLLALKAEYKSATGQDWKPGAAPPAKKESPKTSSDSQASGGSVAKLNDEIVAQGNKVRDLKSAKAGKAAIDAEVKLLLDLKAQYKSATGQDWKPGAVPPAPSNATVQDSGNDEATKLNDEIVAQGNKVRDLKGAKSDKATINTEVHKLLSLKAKYKEVTGQDWKPGTAPVPAQDSKTSAMPQAQTTSSPESSNDGVTEVHNEIVAQGNKVRDLKSAKADKATINAEVQTLLGLKEKYKSLTGQDWKPGAAPANEKKAESTSKENNAALANKDAKASKKAAKQSETAKKAPPTKEHSTKTGTRLGLEAKKNENLPDWYSQVLTKGEMIEYYDVSGCYILRPWSYAIWDFIKDFFDTEIKKLGVQNCYFPIFVSKAVLEREKTHIADFAPEVAWVTKSGESDLAEPIAIRPTSETVMYPAYAKWLKSHRDLPLKLNQWNNVVRWEFKHPQPFLRTREFLWQEGHSAFATKAEADEEVLTILDLYARIYEEYLAIPVVKGRKTEKEKFAGGDYTTTVEAFISASGRAIQGGTSHHLGQNFSKMFDILVEGTAEGSEKTFVYQNSWGITTRTIGVMIMVHGDDKGLVLPPKVACVQAVIVPCGITASTTQEQREKLMNECSKLEKELSSAGLIRVKGDYRDNYSPGWKFNHWELKGVPVRVELGPKDMEKGQVTFVRRDNAERVTASRGGAHDFLLKLLDQIQANLFEKAKTELKEHIKQTHSWSEFCTYLDGKNLILAPFCGRIECEENIKADSVRENTGDDPNAPSMGAKGLCIPFNQPDGSAQRIAKLKCIHTECKEKPKFYTLFGRSY</sequence>
<name>A0ACC2NSA6_9HYME</name>
<comment type="caution">
    <text evidence="1">The sequence shown here is derived from an EMBL/GenBank/DDBJ whole genome shotgun (WGS) entry which is preliminary data.</text>
</comment>
<evidence type="ECO:0000313" key="1">
    <source>
        <dbReference type="EMBL" id="KAJ8673756.1"/>
    </source>
</evidence>
<protein>
    <submittedName>
        <fullName evidence="1">Uncharacterized protein</fullName>
    </submittedName>
</protein>